<name>A0A439CY97_9PEZI</name>
<evidence type="ECO:0000313" key="6">
    <source>
        <dbReference type="EMBL" id="RWA07189.1"/>
    </source>
</evidence>
<dbReference type="SUPFAM" id="SSF52540">
    <property type="entry name" value="P-loop containing nucleoside triphosphate hydrolases"/>
    <property type="match status" value="1"/>
</dbReference>
<keyword evidence="7" id="KW-1185">Reference proteome</keyword>
<keyword evidence="2 3" id="KW-0040">ANK repeat</keyword>
<feature type="repeat" description="ANK" evidence="3">
    <location>
        <begin position="770"/>
        <end position="793"/>
    </location>
</feature>
<sequence length="1103" mass="122651">MDPLSATASIIGVLQLSSDVVKYIIGATGATKARRSLREEILSCEAILLQLQDHADDAEGATVWSEKIKTLEGPGTPLYRFGIALGALKSQLEPKKGWNKALSALKWPFDEKQVEKLISAIQREKSLLQLVLTNNCIELIEASKRASDQNHAALLGLIQRMKDQSADAEWQLTRLNTVLLELEESQSCQAILDWITPIDYSTQQSDFINRRQAGTGNWLLDSAEFRAWAGNANQTLFCPGIPGAGKTILTSIVVDNLQARFDSDPDVGVAYLYCSFQRADDQKAGDLLAGLLKQLAQQRCSLPDSVTSLYSHKKKRQRPSYSEISSTLRLVAAMYSQVFIVVDALDECPAYNSSRFMSEVFNLQETCKVNIFATSRFIPEIVQRFKYGMTLEIRASQKDICSYIDGHMLYLPSFVKRNHELQEEIKTEIFNAVDGMFLLAQLHLDSLVGKRSLKAVRKALKKLPSGSDALRQAYEDAMNRIESQVSDQIELAKQVLLWVACARRPLTTLELQHALAVEVGKPEIDPDNFPQVEDMVSVCAGLVTVDEESDIIRLVHHTTQEYFEQTQKQWFPNADTYIATVCVTYLSFNIFDIGFCKTNLEFEESMGLNRLYDYAAHNWGHHAGRAPAELSDLIVQFLQDEPKVSRCSQAMMVAKDWHHSNYSQDVPRHFTGMHLAAWFGLQDMIVALIAVKNDPDLGDSHGRTPLSYAAARGHEAVVTLLLANDAVNPDSKDSVRGWTPLWHAVVGVQLAVVQQLLGDRRVDPNSISIYGRTPLLLAAKKGHDAVVKLLIENDRVNLNAPDSESGWTSLSWAAANGHDSAVNLLLEKAEVNPDPKDIEYGRTPLSWAAERGHKAVVEALLRRNEVDVDSKSKYGRTPLWFSRERGQEEIVKLLSANNAVDPGLEYSEYGQIPLWYAAEIGQEAIAKLLLDNGVDPNSKSKFGRTPLSYAAEKGHEVIVKLLLGNGKVGPDLKDFEYGRTPLSWAAANGHASVVKLLLEGNGVDPNSKSKYGTPLSWAARFGHEEVVRLLLARDEVDPDSKCHYQRTPLSYAAEKGHEAIVRLLLDKGEVDPSAEDSRYGRTPLLWAKVNGHEAVMKIIKENS</sequence>
<dbReference type="PROSITE" id="PS50297">
    <property type="entry name" value="ANK_REP_REGION"/>
    <property type="match status" value="7"/>
</dbReference>
<dbReference type="PANTHER" id="PTHR24193:SF121">
    <property type="entry name" value="ADA2A-CONTAINING COMPLEX COMPONENT 3, ISOFORM D"/>
    <property type="match status" value="1"/>
</dbReference>
<feature type="repeat" description="ANK" evidence="3">
    <location>
        <begin position="840"/>
        <end position="864"/>
    </location>
</feature>
<proteinExistence type="predicted"/>
<dbReference type="InterPro" id="IPR056884">
    <property type="entry name" value="NPHP3-like_N"/>
</dbReference>
<dbReference type="EMBL" id="RYZI01000275">
    <property type="protein sequence ID" value="RWA07189.1"/>
    <property type="molecule type" value="Genomic_DNA"/>
</dbReference>
<feature type="domain" description="Nephrocystin 3-like N-terminal" evidence="5">
    <location>
        <begin position="214"/>
        <end position="376"/>
    </location>
</feature>
<dbReference type="GO" id="GO:0045944">
    <property type="term" value="P:positive regulation of transcription by RNA polymerase II"/>
    <property type="evidence" value="ECO:0007669"/>
    <property type="project" value="TreeGrafter"/>
</dbReference>
<reference evidence="6 7" key="1">
    <citation type="submission" date="2018-12" db="EMBL/GenBank/DDBJ databases">
        <title>Draft genome sequence of Xylaria grammica IHI A82.</title>
        <authorList>
            <person name="Buettner E."/>
            <person name="Kellner H."/>
        </authorList>
    </citation>
    <scope>NUCLEOTIDE SEQUENCE [LARGE SCALE GENOMIC DNA]</scope>
    <source>
        <strain evidence="6 7">IHI A82</strain>
    </source>
</reference>
<dbReference type="SMART" id="SM00248">
    <property type="entry name" value="ANK"/>
    <property type="match status" value="13"/>
</dbReference>
<organism evidence="6 7">
    <name type="scientific">Xylaria grammica</name>
    <dbReference type="NCBI Taxonomy" id="363999"/>
    <lineage>
        <taxon>Eukaryota</taxon>
        <taxon>Fungi</taxon>
        <taxon>Dikarya</taxon>
        <taxon>Ascomycota</taxon>
        <taxon>Pezizomycotina</taxon>
        <taxon>Sordariomycetes</taxon>
        <taxon>Xylariomycetidae</taxon>
        <taxon>Xylariales</taxon>
        <taxon>Xylariaceae</taxon>
        <taxon>Xylaria</taxon>
    </lineage>
</organism>
<feature type="domain" description="GPI inositol-deacylase winged helix" evidence="4">
    <location>
        <begin position="489"/>
        <end position="565"/>
    </location>
</feature>
<dbReference type="Proteomes" id="UP000286045">
    <property type="component" value="Unassembled WGS sequence"/>
</dbReference>
<dbReference type="Pfam" id="PF00023">
    <property type="entry name" value="Ank"/>
    <property type="match status" value="1"/>
</dbReference>
<gene>
    <name evidence="6" type="ORF">EKO27_g7913</name>
</gene>
<evidence type="ECO:0000256" key="1">
    <source>
        <dbReference type="ARBA" id="ARBA00022737"/>
    </source>
</evidence>
<dbReference type="InterPro" id="IPR050663">
    <property type="entry name" value="Ankyrin-SOCS_Box"/>
</dbReference>
<dbReference type="InterPro" id="IPR002110">
    <property type="entry name" value="Ankyrin_rpt"/>
</dbReference>
<dbReference type="GO" id="GO:0005634">
    <property type="term" value="C:nucleus"/>
    <property type="evidence" value="ECO:0007669"/>
    <property type="project" value="TreeGrafter"/>
</dbReference>
<dbReference type="SUPFAM" id="SSF48403">
    <property type="entry name" value="Ankyrin repeat"/>
    <property type="match status" value="2"/>
</dbReference>
<dbReference type="Gene3D" id="1.25.40.20">
    <property type="entry name" value="Ankyrin repeat-containing domain"/>
    <property type="match status" value="5"/>
</dbReference>
<dbReference type="Pfam" id="PF24883">
    <property type="entry name" value="NPHP3_N"/>
    <property type="match status" value="1"/>
</dbReference>
<dbReference type="Pfam" id="PF22939">
    <property type="entry name" value="WHD_GPIID"/>
    <property type="match status" value="1"/>
</dbReference>
<evidence type="ECO:0000313" key="7">
    <source>
        <dbReference type="Proteomes" id="UP000286045"/>
    </source>
</evidence>
<evidence type="ECO:0000256" key="2">
    <source>
        <dbReference type="ARBA" id="ARBA00023043"/>
    </source>
</evidence>
<dbReference type="PRINTS" id="PR01415">
    <property type="entry name" value="ANKYRIN"/>
</dbReference>
<dbReference type="AlphaFoldDB" id="A0A439CY97"/>
<dbReference type="GO" id="GO:0000976">
    <property type="term" value="F:transcription cis-regulatory region binding"/>
    <property type="evidence" value="ECO:0007669"/>
    <property type="project" value="TreeGrafter"/>
</dbReference>
<dbReference type="InterPro" id="IPR036770">
    <property type="entry name" value="Ankyrin_rpt-contain_sf"/>
</dbReference>
<comment type="caution">
    <text evidence="6">The sequence shown here is derived from an EMBL/GenBank/DDBJ whole genome shotgun (WGS) entry which is preliminary data.</text>
</comment>
<dbReference type="PANTHER" id="PTHR24193">
    <property type="entry name" value="ANKYRIN REPEAT PROTEIN"/>
    <property type="match status" value="1"/>
</dbReference>
<accession>A0A439CY97</accession>
<keyword evidence="1" id="KW-0677">Repeat</keyword>
<feature type="repeat" description="ANK" evidence="3">
    <location>
        <begin position="1044"/>
        <end position="1068"/>
    </location>
</feature>
<dbReference type="Gene3D" id="3.40.50.300">
    <property type="entry name" value="P-loop containing nucleotide triphosphate hydrolases"/>
    <property type="match status" value="1"/>
</dbReference>
<dbReference type="PROSITE" id="PS50088">
    <property type="entry name" value="ANK_REPEAT"/>
    <property type="match status" value="7"/>
</dbReference>
<dbReference type="STRING" id="363999.A0A439CY97"/>
<feature type="repeat" description="ANK" evidence="3">
    <location>
        <begin position="701"/>
        <end position="734"/>
    </location>
</feature>
<feature type="repeat" description="ANK" evidence="3">
    <location>
        <begin position="942"/>
        <end position="966"/>
    </location>
</feature>
<evidence type="ECO:0000256" key="3">
    <source>
        <dbReference type="PROSITE-ProRule" id="PRU00023"/>
    </source>
</evidence>
<feature type="repeat" description="ANK" evidence="3">
    <location>
        <begin position="909"/>
        <end position="941"/>
    </location>
</feature>
<dbReference type="Pfam" id="PF12796">
    <property type="entry name" value="Ank_2"/>
    <property type="match status" value="4"/>
</dbReference>
<evidence type="ECO:0000259" key="5">
    <source>
        <dbReference type="Pfam" id="PF24883"/>
    </source>
</evidence>
<protein>
    <submittedName>
        <fullName evidence="6">Uncharacterized protein</fullName>
    </submittedName>
</protein>
<dbReference type="InterPro" id="IPR054471">
    <property type="entry name" value="GPIID_WHD"/>
</dbReference>
<feature type="repeat" description="ANK" evidence="3">
    <location>
        <begin position="977"/>
        <end position="999"/>
    </location>
</feature>
<dbReference type="InterPro" id="IPR027417">
    <property type="entry name" value="P-loop_NTPase"/>
</dbReference>
<evidence type="ECO:0000259" key="4">
    <source>
        <dbReference type="Pfam" id="PF22939"/>
    </source>
</evidence>